<dbReference type="GO" id="GO:0016491">
    <property type="term" value="F:oxidoreductase activity"/>
    <property type="evidence" value="ECO:0007669"/>
    <property type="project" value="InterPro"/>
</dbReference>
<evidence type="ECO:0000259" key="1">
    <source>
        <dbReference type="SMART" id="SM00829"/>
    </source>
</evidence>
<dbReference type="Gene3D" id="3.90.180.10">
    <property type="entry name" value="Medium-chain alcohol dehydrogenases, catalytic domain"/>
    <property type="match status" value="1"/>
</dbReference>
<dbReference type="SMART" id="SM00829">
    <property type="entry name" value="PKS_ER"/>
    <property type="match status" value="1"/>
</dbReference>
<dbReference type="SUPFAM" id="SSF50129">
    <property type="entry name" value="GroES-like"/>
    <property type="match status" value="1"/>
</dbReference>
<dbReference type="CDD" id="cd08267">
    <property type="entry name" value="MDR1"/>
    <property type="match status" value="1"/>
</dbReference>
<dbReference type="AlphaFoldDB" id="A0A1N7MVH3"/>
<dbReference type="STRING" id="484498.SAMN05421686_1068"/>
<dbReference type="PANTHER" id="PTHR11695">
    <property type="entry name" value="ALCOHOL DEHYDROGENASE RELATED"/>
    <property type="match status" value="1"/>
</dbReference>
<dbReference type="Gene3D" id="3.40.50.720">
    <property type="entry name" value="NAD(P)-binding Rossmann-like Domain"/>
    <property type="match status" value="1"/>
</dbReference>
<evidence type="ECO:0000313" key="3">
    <source>
        <dbReference type="Proteomes" id="UP000185639"/>
    </source>
</evidence>
<dbReference type="RefSeq" id="WP_076515796.1">
    <property type="nucleotide sequence ID" value="NZ_FTOH01000006.1"/>
</dbReference>
<dbReference type="EMBL" id="FTOH01000006">
    <property type="protein sequence ID" value="SIS90127.1"/>
    <property type="molecule type" value="Genomic_DNA"/>
</dbReference>
<proteinExistence type="predicted"/>
<organism evidence="2 3">
    <name type="scientific">Thalassolituus maritimus</name>
    <dbReference type="NCBI Taxonomy" id="484498"/>
    <lineage>
        <taxon>Bacteria</taxon>
        <taxon>Pseudomonadati</taxon>
        <taxon>Pseudomonadota</taxon>
        <taxon>Gammaproteobacteria</taxon>
        <taxon>Oceanospirillales</taxon>
        <taxon>Oceanospirillaceae</taxon>
        <taxon>Thalassolituus</taxon>
    </lineage>
</organism>
<feature type="domain" description="Enoyl reductase (ER)" evidence="1">
    <location>
        <begin position="10"/>
        <end position="321"/>
    </location>
</feature>
<reference evidence="3" key="1">
    <citation type="submission" date="2017-01" db="EMBL/GenBank/DDBJ databases">
        <authorList>
            <person name="Varghese N."/>
            <person name="Submissions S."/>
        </authorList>
    </citation>
    <scope>NUCLEOTIDE SEQUENCE [LARGE SCALE GENOMIC DNA]</scope>
    <source>
        <strain evidence="3">DSM 24913</strain>
    </source>
</reference>
<dbReference type="OrthoDB" id="4190732at2"/>
<dbReference type="Pfam" id="PF08240">
    <property type="entry name" value="ADH_N"/>
    <property type="match status" value="1"/>
</dbReference>
<dbReference type="InterPro" id="IPR020843">
    <property type="entry name" value="ER"/>
</dbReference>
<gene>
    <name evidence="2" type="ORF">SAMN05421686_1068</name>
</gene>
<keyword evidence="3" id="KW-1185">Reference proteome</keyword>
<dbReference type="SUPFAM" id="SSF51735">
    <property type="entry name" value="NAD(P)-binding Rossmann-fold domains"/>
    <property type="match status" value="1"/>
</dbReference>
<dbReference type="InterPro" id="IPR013154">
    <property type="entry name" value="ADH-like_N"/>
</dbReference>
<evidence type="ECO:0000313" key="2">
    <source>
        <dbReference type="EMBL" id="SIS90127.1"/>
    </source>
</evidence>
<accession>A0A1N7MVH3</accession>
<dbReference type="Pfam" id="PF13602">
    <property type="entry name" value="ADH_zinc_N_2"/>
    <property type="match status" value="1"/>
</dbReference>
<dbReference type="InterPro" id="IPR011032">
    <property type="entry name" value="GroES-like_sf"/>
</dbReference>
<sequence length="327" mass="36230">MKAAVFKEYGEPDVINIEERPTPMPKDNEVQIRVLTTSVNSADWRIRSLNVPAGFGIIVRLFFGLFRPRQQVLGSELAGVVERIGNKLTQFKPGDEVIAMTGIQLGAHAEYVVLTEDSLIVRKPANLNWEQAAALCFGGTTALDFLFHKGKLVAGEHVLINGASGTVGTAAVQLAKQAGATVTAVCSFRSTRLVRSLGADHIINYETEDFRDYSQRWDMILDVVGNARWKESKQAMKPNGRLLRVVADMKDTLLSFTHKDSEERREITGNAREDIEDLNTLTALAINGEFQPVVHKIYELDDIREAHRAIEKPGKYGSLVIRMLGLG</sequence>
<dbReference type="InterPro" id="IPR036291">
    <property type="entry name" value="NAD(P)-bd_dom_sf"/>
</dbReference>
<dbReference type="InterPro" id="IPR050700">
    <property type="entry name" value="YIM1/Zinc_Alcohol_DH_Fams"/>
</dbReference>
<name>A0A1N7MVH3_9GAMM</name>
<protein>
    <submittedName>
        <fullName evidence="2">NADPH:quinone reductase</fullName>
    </submittedName>
</protein>
<dbReference type="Proteomes" id="UP000185639">
    <property type="component" value="Unassembled WGS sequence"/>
</dbReference>
<dbReference type="PANTHER" id="PTHR11695:SF648">
    <property type="entry name" value="ZINC-BINDING OXIDOREDUCTASE"/>
    <property type="match status" value="1"/>
</dbReference>